<organism evidence="4 5">
    <name type="scientific">Luteimonas composti</name>
    <dbReference type="NCBI Taxonomy" id="398257"/>
    <lineage>
        <taxon>Bacteria</taxon>
        <taxon>Pseudomonadati</taxon>
        <taxon>Pseudomonadota</taxon>
        <taxon>Gammaproteobacteria</taxon>
        <taxon>Lysobacterales</taxon>
        <taxon>Lysobacteraceae</taxon>
        <taxon>Luteimonas</taxon>
    </lineage>
</organism>
<dbReference type="InterPro" id="IPR012938">
    <property type="entry name" value="Glc/Sorbosone_DH"/>
</dbReference>
<dbReference type="PANTHER" id="PTHR19328">
    <property type="entry name" value="HEDGEHOG-INTERACTING PROTEIN"/>
    <property type="match status" value="1"/>
</dbReference>
<feature type="domain" description="Glucose/Sorbosone dehydrogenase" evidence="3">
    <location>
        <begin position="100"/>
        <end position="428"/>
    </location>
</feature>
<dbReference type="Gene3D" id="2.120.10.30">
    <property type="entry name" value="TolB, C-terminal domain"/>
    <property type="match status" value="1"/>
</dbReference>
<proteinExistence type="predicted"/>
<sequence>MRLTWSACLFLALALAGCDEVVVETSSQREERTAAETRARQQLASPVVVSRRSPERAAPQVPAPAAVAPAAAERATGGNGPRRRIVEPDPPFRSTPVATLDEPWAMTFLPDGRLLVTQKAGSLRIVDPATGRVGTVSGVPAVAYGGQGGLGDVILHPQYASNRRIYLSHVERSGSLYGAVVVRARLTPDSAGGGHLDMVERIWEQVPKVGGQGHFSHRLAFDAGGKLWITSGDRQKFDPAQDMSGNLGKILRLNADGSVPADNPFANQGGVAAQVWTRGHRNPLGIAFDAEGRLWAHEMGPEGGDELNLILRGRNYGWPLVSNGNHYGGAPIPDHGTRPDLEAPKTWWTPVIAPAGMVIYSGNLFPTFRGDAFIGGLASQALVRVRFNGTAAAEYRRYPMGRRIREVEQGPDGALWLLEDGAGGRLLRLTPPG</sequence>
<dbReference type="Proteomes" id="UP001160550">
    <property type="component" value="Unassembled WGS sequence"/>
</dbReference>
<feature type="compositionally biased region" description="Low complexity" evidence="1">
    <location>
        <begin position="56"/>
        <end position="75"/>
    </location>
</feature>
<dbReference type="InterPro" id="IPR011042">
    <property type="entry name" value="6-blade_b-propeller_TolB-like"/>
</dbReference>
<reference evidence="4" key="2">
    <citation type="submission" date="2023-04" db="EMBL/GenBank/DDBJ databases">
        <authorList>
            <person name="Sun J.-Q."/>
        </authorList>
    </citation>
    <scope>NUCLEOTIDE SEQUENCE</scope>
    <source>
        <strain evidence="4">CC-YY355</strain>
    </source>
</reference>
<dbReference type="InterPro" id="IPR011041">
    <property type="entry name" value="Quinoprot_gluc/sorb_DH_b-prop"/>
</dbReference>
<dbReference type="SUPFAM" id="SSF50952">
    <property type="entry name" value="Soluble quinoprotein glucose dehydrogenase"/>
    <property type="match status" value="1"/>
</dbReference>
<protein>
    <submittedName>
        <fullName evidence="4">PQQ-dependent sugar dehydrogenase</fullName>
        <ecNumber evidence="4">1.1.5.-</ecNumber>
    </submittedName>
</protein>
<evidence type="ECO:0000256" key="2">
    <source>
        <dbReference type="SAM" id="SignalP"/>
    </source>
</evidence>
<evidence type="ECO:0000259" key="3">
    <source>
        <dbReference type="Pfam" id="PF07995"/>
    </source>
</evidence>
<evidence type="ECO:0000313" key="4">
    <source>
        <dbReference type="EMBL" id="MDH7452757.1"/>
    </source>
</evidence>
<keyword evidence="4" id="KW-0560">Oxidoreductase</keyword>
<dbReference type="EC" id="1.1.5.-" evidence="4"/>
<evidence type="ECO:0000256" key="1">
    <source>
        <dbReference type="SAM" id="MobiDB-lite"/>
    </source>
</evidence>
<reference evidence="4" key="1">
    <citation type="journal article" date="2007" name="Int. J. Syst. Evol. Microbiol.">
        <title>Luteimonas composti sp. nov., a moderately thermophilic bacterium isolated from food waste.</title>
        <authorList>
            <person name="Young C.C."/>
            <person name="Kampfer P."/>
            <person name="Chen W.M."/>
            <person name="Yen W.S."/>
            <person name="Arun A.B."/>
            <person name="Lai W.A."/>
            <person name="Shen F.T."/>
            <person name="Rekha P.D."/>
            <person name="Lin K.Y."/>
            <person name="Chou J.H."/>
        </authorList>
    </citation>
    <scope>NUCLEOTIDE SEQUENCE</scope>
    <source>
        <strain evidence="4">CC-YY355</strain>
    </source>
</reference>
<feature type="signal peptide" evidence="2">
    <location>
        <begin position="1"/>
        <end position="16"/>
    </location>
</feature>
<dbReference type="PROSITE" id="PS51257">
    <property type="entry name" value="PROKAR_LIPOPROTEIN"/>
    <property type="match status" value="1"/>
</dbReference>
<feature type="region of interest" description="Disordered" evidence="1">
    <location>
        <begin position="48"/>
        <end position="97"/>
    </location>
</feature>
<dbReference type="Pfam" id="PF07995">
    <property type="entry name" value="GSDH"/>
    <property type="match status" value="1"/>
</dbReference>
<accession>A0ABT6MQ57</accession>
<name>A0ABT6MQ57_9GAMM</name>
<gene>
    <name evidence="4" type="ORF">QF205_06635</name>
</gene>
<keyword evidence="5" id="KW-1185">Reference proteome</keyword>
<feature type="chain" id="PRO_5045210655" evidence="2">
    <location>
        <begin position="17"/>
        <end position="433"/>
    </location>
</feature>
<keyword evidence="2" id="KW-0732">Signal</keyword>
<dbReference type="PANTHER" id="PTHR19328:SF75">
    <property type="entry name" value="ALDOSE SUGAR DEHYDROGENASE YLII"/>
    <property type="match status" value="1"/>
</dbReference>
<evidence type="ECO:0000313" key="5">
    <source>
        <dbReference type="Proteomes" id="UP001160550"/>
    </source>
</evidence>
<dbReference type="GO" id="GO:0016491">
    <property type="term" value="F:oxidoreductase activity"/>
    <property type="evidence" value="ECO:0007669"/>
    <property type="project" value="UniProtKB-KW"/>
</dbReference>
<dbReference type="EMBL" id="JARYGX010000013">
    <property type="protein sequence ID" value="MDH7452757.1"/>
    <property type="molecule type" value="Genomic_DNA"/>
</dbReference>
<comment type="caution">
    <text evidence="4">The sequence shown here is derived from an EMBL/GenBank/DDBJ whole genome shotgun (WGS) entry which is preliminary data.</text>
</comment>